<dbReference type="EMBL" id="JYNY01000633">
    <property type="protein sequence ID" value="KJJ83260.1"/>
    <property type="molecule type" value="Genomic_DNA"/>
</dbReference>
<dbReference type="GO" id="GO:0071972">
    <property type="term" value="F:peptidoglycan L,D-transpeptidase activity"/>
    <property type="evidence" value="ECO:0007669"/>
    <property type="project" value="TreeGrafter"/>
</dbReference>
<keyword evidence="13" id="KW-1185">Reference proteome</keyword>
<dbReference type="InterPro" id="IPR005490">
    <property type="entry name" value="LD_TPept_cat_dom"/>
</dbReference>
<comment type="similarity">
    <text evidence="2">Belongs to the YkuD family.</text>
</comment>
<dbReference type="InterPro" id="IPR038063">
    <property type="entry name" value="Transpep_catalytic_dom"/>
</dbReference>
<gene>
    <name evidence="12" type="ORF">OMAG_002873</name>
</gene>
<dbReference type="Proteomes" id="UP000033428">
    <property type="component" value="Unassembled WGS sequence"/>
</dbReference>
<feature type="domain" description="L,D-TPase catalytic" evidence="11">
    <location>
        <begin position="3"/>
        <end position="135"/>
    </location>
</feature>
<keyword evidence="7 9" id="KW-0573">Peptidoglycan synthesis</keyword>
<evidence type="ECO:0000256" key="10">
    <source>
        <dbReference type="SAM" id="MobiDB-lite"/>
    </source>
</evidence>
<protein>
    <submittedName>
        <fullName evidence="12">ErfK/YbiS/YcfS/YnhG family protein</fullName>
    </submittedName>
</protein>
<dbReference type="GO" id="GO:0071555">
    <property type="term" value="P:cell wall organization"/>
    <property type="evidence" value="ECO:0007669"/>
    <property type="project" value="UniProtKB-UniRule"/>
</dbReference>
<evidence type="ECO:0000256" key="2">
    <source>
        <dbReference type="ARBA" id="ARBA00005992"/>
    </source>
</evidence>
<dbReference type="GO" id="GO:0005576">
    <property type="term" value="C:extracellular region"/>
    <property type="evidence" value="ECO:0007669"/>
    <property type="project" value="TreeGrafter"/>
</dbReference>
<reference evidence="12 13" key="1">
    <citation type="submission" date="2015-02" db="EMBL/GenBank/DDBJ databases">
        <title>Single-cell genomics of uncultivated deep-branching MTB reveals a conserved set of magnetosome genes.</title>
        <authorList>
            <person name="Kolinko S."/>
            <person name="Richter M."/>
            <person name="Glockner F.O."/>
            <person name="Brachmann A."/>
            <person name="Schuler D."/>
        </authorList>
    </citation>
    <scope>NUCLEOTIDE SEQUENCE [LARGE SCALE GENOMIC DNA]</scope>
    <source>
        <strain evidence="12">SKK-01</strain>
    </source>
</reference>
<feature type="region of interest" description="Disordered" evidence="10">
    <location>
        <begin position="161"/>
        <end position="188"/>
    </location>
</feature>
<evidence type="ECO:0000313" key="12">
    <source>
        <dbReference type="EMBL" id="KJJ83260.1"/>
    </source>
</evidence>
<dbReference type="PROSITE" id="PS52029">
    <property type="entry name" value="LD_TPASE"/>
    <property type="match status" value="1"/>
</dbReference>
<evidence type="ECO:0000256" key="4">
    <source>
        <dbReference type="ARBA" id="ARBA00022679"/>
    </source>
</evidence>
<dbReference type="Pfam" id="PF03734">
    <property type="entry name" value="YkuD"/>
    <property type="match status" value="1"/>
</dbReference>
<evidence type="ECO:0000256" key="7">
    <source>
        <dbReference type="ARBA" id="ARBA00022984"/>
    </source>
</evidence>
<keyword evidence="4" id="KW-0808">Transferase</keyword>
<dbReference type="GO" id="GO:0008360">
    <property type="term" value="P:regulation of cell shape"/>
    <property type="evidence" value="ECO:0007669"/>
    <property type="project" value="UniProtKB-UniRule"/>
</dbReference>
<comment type="pathway">
    <text evidence="1 9">Cell wall biogenesis; peptidoglycan biosynthesis.</text>
</comment>
<evidence type="ECO:0000256" key="6">
    <source>
        <dbReference type="ARBA" id="ARBA00022960"/>
    </source>
</evidence>
<name>A0A0F0CPB2_9BACT</name>
<keyword evidence="8 9" id="KW-0961">Cell wall biogenesis/degradation</keyword>
<evidence type="ECO:0000256" key="5">
    <source>
        <dbReference type="ARBA" id="ARBA00022801"/>
    </source>
</evidence>
<comment type="caution">
    <text evidence="9">Lacks conserved residue(s) required for the propagation of feature annotation.</text>
</comment>
<keyword evidence="6 9" id="KW-0133">Cell shape</keyword>
<evidence type="ECO:0000256" key="3">
    <source>
        <dbReference type="ARBA" id="ARBA00022676"/>
    </source>
</evidence>
<evidence type="ECO:0000313" key="13">
    <source>
        <dbReference type="Proteomes" id="UP000033428"/>
    </source>
</evidence>
<dbReference type="PANTHER" id="PTHR30582:SF24">
    <property type="entry name" value="L,D-TRANSPEPTIDASE ERFK_SRFK-RELATED"/>
    <property type="match status" value="1"/>
</dbReference>
<dbReference type="InterPro" id="IPR050979">
    <property type="entry name" value="LD-transpeptidase"/>
</dbReference>
<comment type="caution">
    <text evidence="12">The sequence shown here is derived from an EMBL/GenBank/DDBJ whole genome shotgun (WGS) entry which is preliminary data.</text>
</comment>
<dbReference type="GO" id="GO:0016757">
    <property type="term" value="F:glycosyltransferase activity"/>
    <property type="evidence" value="ECO:0007669"/>
    <property type="project" value="UniProtKB-KW"/>
</dbReference>
<dbReference type="PANTHER" id="PTHR30582">
    <property type="entry name" value="L,D-TRANSPEPTIDASE"/>
    <property type="match status" value="1"/>
</dbReference>
<evidence type="ECO:0000259" key="11">
    <source>
        <dbReference type="PROSITE" id="PS52029"/>
    </source>
</evidence>
<organism evidence="12 13">
    <name type="scientific">Candidatus Omnitrophus magneticus</name>
    <dbReference type="NCBI Taxonomy" id="1609969"/>
    <lineage>
        <taxon>Bacteria</taxon>
        <taxon>Pseudomonadati</taxon>
        <taxon>Candidatus Omnitrophota</taxon>
        <taxon>Candidatus Omnitrophus</taxon>
    </lineage>
</organism>
<dbReference type="UniPathway" id="UPA00219"/>
<sequence>MKEGIIVNPKEYRIYFFYEKEGKTYVKTYPIGIGREGYATPRGEYHVMFKIKDPVWKPPDHIRAEKPELPALVPPGPDNPLGGYWIQFANSYGMHGTLKPPGVGRRVSSGSMRLYTEDAADLFQIVKPGNIVKIVDMPVKLAVLNDKIYIELHYVNTTDNTAIDHEDEDEEGSEAKDDEKRYSDSEMMDMVMTKVREKNLEEYVSREKISAAIKERTGLPTLISDTQ</sequence>
<accession>A0A0F0CPB2</accession>
<dbReference type="Gene3D" id="2.40.440.10">
    <property type="entry name" value="L,D-transpeptidase catalytic domain-like"/>
    <property type="match status" value="1"/>
</dbReference>
<evidence type="ECO:0000256" key="1">
    <source>
        <dbReference type="ARBA" id="ARBA00004752"/>
    </source>
</evidence>
<dbReference type="CDD" id="cd16913">
    <property type="entry name" value="YkuD_like"/>
    <property type="match status" value="1"/>
</dbReference>
<evidence type="ECO:0000256" key="9">
    <source>
        <dbReference type="PROSITE-ProRule" id="PRU01373"/>
    </source>
</evidence>
<proteinExistence type="inferred from homology"/>
<feature type="compositionally biased region" description="Basic and acidic residues" evidence="10">
    <location>
        <begin position="173"/>
        <end position="184"/>
    </location>
</feature>
<keyword evidence="5" id="KW-0378">Hydrolase</keyword>
<dbReference type="AlphaFoldDB" id="A0A0F0CPB2"/>
<dbReference type="GO" id="GO:0018104">
    <property type="term" value="P:peptidoglycan-protein cross-linking"/>
    <property type="evidence" value="ECO:0007669"/>
    <property type="project" value="TreeGrafter"/>
</dbReference>
<evidence type="ECO:0000256" key="8">
    <source>
        <dbReference type="ARBA" id="ARBA00023316"/>
    </source>
</evidence>
<keyword evidence="3" id="KW-0328">Glycosyltransferase</keyword>
<dbReference type="SUPFAM" id="SSF141523">
    <property type="entry name" value="L,D-transpeptidase catalytic domain-like"/>
    <property type="match status" value="1"/>
</dbReference>